<dbReference type="OrthoDB" id="2156052at2759"/>
<dbReference type="EMBL" id="ML739038">
    <property type="protein sequence ID" value="KAE8356458.1"/>
    <property type="molecule type" value="Genomic_DNA"/>
</dbReference>
<reference evidence="2" key="1">
    <citation type="submission" date="2019-04" db="EMBL/GenBank/DDBJ databases">
        <title>Friends and foes A comparative genomics studyof 23 Aspergillus species from section Flavi.</title>
        <authorList>
            <consortium name="DOE Joint Genome Institute"/>
            <person name="Kjaerbolling I."/>
            <person name="Vesth T."/>
            <person name="Frisvad J.C."/>
            <person name="Nybo J.L."/>
            <person name="Theobald S."/>
            <person name="Kildgaard S."/>
            <person name="Isbrandt T."/>
            <person name="Kuo A."/>
            <person name="Sato A."/>
            <person name="Lyhne E.K."/>
            <person name="Kogle M.E."/>
            <person name="Wiebenga A."/>
            <person name="Kun R.S."/>
            <person name="Lubbers R.J."/>
            <person name="Makela M.R."/>
            <person name="Barry K."/>
            <person name="Chovatia M."/>
            <person name="Clum A."/>
            <person name="Daum C."/>
            <person name="Haridas S."/>
            <person name="He G."/>
            <person name="LaButti K."/>
            <person name="Lipzen A."/>
            <person name="Mondo S."/>
            <person name="Riley R."/>
            <person name="Salamov A."/>
            <person name="Simmons B.A."/>
            <person name="Magnuson J.K."/>
            <person name="Henrissat B."/>
            <person name="Mortensen U.H."/>
            <person name="Larsen T.O."/>
            <person name="Devries R.P."/>
            <person name="Grigoriev I.V."/>
            <person name="Machida M."/>
            <person name="Baker S.E."/>
            <person name="Andersen M.R."/>
        </authorList>
    </citation>
    <scope>NUCLEOTIDE SEQUENCE [LARGE SCALE GENOMIC DNA]</scope>
    <source>
        <strain evidence="2">CBS 553.77</strain>
    </source>
</reference>
<evidence type="ECO:0000313" key="2">
    <source>
        <dbReference type="Proteomes" id="UP000327118"/>
    </source>
</evidence>
<evidence type="ECO:0008006" key="3">
    <source>
        <dbReference type="Google" id="ProtNLM"/>
    </source>
</evidence>
<keyword evidence="2" id="KW-1185">Reference proteome</keyword>
<accession>A0A5N6ZGE4</accession>
<name>A0A5N6ZGE4_9EURO</name>
<dbReference type="Proteomes" id="UP000327118">
    <property type="component" value="Unassembled WGS sequence"/>
</dbReference>
<dbReference type="AlphaFoldDB" id="A0A5N6ZGE4"/>
<evidence type="ECO:0000313" key="1">
    <source>
        <dbReference type="EMBL" id="KAE8356458.1"/>
    </source>
</evidence>
<gene>
    <name evidence="1" type="ORF">BDV28DRAFT_127020</name>
</gene>
<sequence>MRWHMLLLDWGGEDLRHIKTNTTVRDARYSLGVVHDGLRPENGLWDVELQRALIIEFLPMYCTYVEKSTLAPAIPPSPSQEICM</sequence>
<proteinExistence type="predicted"/>
<protein>
    <recommendedName>
        <fullName evidence="3">Protein kinase domain-containing protein</fullName>
    </recommendedName>
</protein>
<organism evidence="1 2">
    <name type="scientific">Aspergillus coremiiformis</name>
    <dbReference type="NCBI Taxonomy" id="138285"/>
    <lineage>
        <taxon>Eukaryota</taxon>
        <taxon>Fungi</taxon>
        <taxon>Dikarya</taxon>
        <taxon>Ascomycota</taxon>
        <taxon>Pezizomycotina</taxon>
        <taxon>Eurotiomycetes</taxon>
        <taxon>Eurotiomycetidae</taxon>
        <taxon>Eurotiales</taxon>
        <taxon>Aspergillaceae</taxon>
        <taxon>Aspergillus</taxon>
        <taxon>Aspergillus subgen. Circumdati</taxon>
    </lineage>
</organism>